<dbReference type="HOGENOM" id="CLU_623407_0_0_1"/>
<accession>H2YQ22</accession>
<name>H2YQ22_CIOSA</name>
<dbReference type="eggNOG" id="ENOG502TKST">
    <property type="taxonomic scope" value="Eukaryota"/>
</dbReference>
<dbReference type="GeneTree" id="ENSGT00530000067779"/>
<dbReference type="Proteomes" id="UP000007875">
    <property type="component" value="Unassembled WGS sequence"/>
</dbReference>
<protein>
    <recommendedName>
        <fullName evidence="3">FLYWCH-type domain-containing protein</fullName>
    </recommendedName>
</protein>
<reference evidence="1" key="2">
    <citation type="submission" date="2025-08" db="UniProtKB">
        <authorList>
            <consortium name="Ensembl"/>
        </authorList>
    </citation>
    <scope>IDENTIFICATION</scope>
</reference>
<evidence type="ECO:0000313" key="1">
    <source>
        <dbReference type="Ensembl" id="ENSCSAVP00000007430.1"/>
    </source>
</evidence>
<reference evidence="1" key="3">
    <citation type="submission" date="2025-09" db="UniProtKB">
        <authorList>
            <consortium name="Ensembl"/>
        </authorList>
    </citation>
    <scope>IDENTIFICATION</scope>
</reference>
<evidence type="ECO:0000313" key="2">
    <source>
        <dbReference type="Proteomes" id="UP000007875"/>
    </source>
</evidence>
<evidence type="ECO:0008006" key="3">
    <source>
        <dbReference type="Google" id="ProtNLM"/>
    </source>
</evidence>
<proteinExistence type="predicted"/>
<organism evidence="1 2">
    <name type="scientific">Ciona savignyi</name>
    <name type="common">Pacific transparent sea squirt</name>
    <dbReference type="NCBI Taxonomy" id="51511"/>
    <lineage>
        <taxon>Eukaryota</taxon>
        <taxon>Metazoa</taxon>
        <taxon>Chordata</taxon>
        <taxon>Tunicata</taxon>
        <taxon>Ascidiacea</taxon>
        <taxon>Phlebobranchia</taxon>
        <taxon>Cionidae</taxon>
        <taxon>Ciona</taxon>
    </lineage>
</organism>
<dbReference type="AlphaFoldDB" id="H2YQ22"/>
<dbReference type="Ensembl" id="ENSCSAVT00000007527.1">
    <property type="protein sequence ID" value="ENSCSAVP00000007430.1"/>
    <property type="gene ID" value="ENSCSAVG00000004444.1"/>
</dbReference>
<dbReference type="InParanoid" id="H2YQ22"/>
<keyword evidence="2" id="KW-1185">Reference proteome</keyword>
<sequence length="440" mass="50702">MADEIGPATNSDSVSLEEDIIDAEEHIDEGVEVSSSLTSEDVNNMSLSIWKDIKLIQESFTSPVLEALISKILKMFDVLDTLIKSYQMGKTDSKFLNPTIEKLKLELKLNDEKHQEEVSAIKAAWKEDINEWKESMELVQEDNQRLALMLTDKLEVCIETNSPIVDTEGERDQMDSDCNELNDYLESASFQTELNAANPNFQVNDTDISLSDDISSFQNLDQPLEMNHCDPFLPYPETGYTFNEYFAQPTNNLNQRKMNGVHRKLKFVVVPGKTIHNQDKLHDSRGYSYKVKSVTTSGYIKWKCMCKRTMCKAVVKERDGVYKFGNCEHNHKAVPRNKQAIIAQIKRSQIKTSKRRRQLKRLQKMERSLDPDVFNNLDLEYPEYTEHLWEPTDIKPIKDKKILFRGKRRIDTTVTRISIPGNCPLQTSKMENEVAIFSLN</sequence>
<reference evidence="2" key="1">
    <citation type="submission" date="2003-08" db="EMBL/GenBank/DDBJ databases">
        <authorList>
            <person name="Birren B."/>
            <person name="Nusbaum C."/>
            <person name="Abebe A."/>
            <person name="Abouelleil A."/>
            <person name="Adekoya E."/>
            <person name="Ait-zahra M."/>
            <person name="Allen N."/>
            <person name="Allen T."/>
            <person name="An P."/>
            <person name="Anderson M."/>
            <person name="Anderson S."/>
            <person name="Arachchi H."/>
            <person name="Armbruster J."/>
            <person name="Bachantsang P."/>
            <person name="Baldwin J."/>
            <person name="Barry A."/>
            <person name="Bayul T."/>
            <person name="Blitshsteyn B."/>
            <person name="Bloom T."/>
            <person name="Blye J."/>
            <person name="Boguslavskiy L."/>
            <person name="Borowsky M."/>
            <person name="Boukhgalter B."/>
            <person name="Brunache A."/>
            <person name="Butler J."/>
            <person name="Calixte N."/>
            <person name="Calvo S."/>
            <person name="Camarata J."/>
            <person name="Campo K."/>
            <person name="Chang J."/>
            <person name="Cheshatsang Y."/>
            <person name="Citroen M."/>
            <person name="Collymore A."/>
            <person name="Considine T."/>
            <person name="Cook A."/>
            <person name="Cooke P."/>
            <person name="Corum B."/>
            <person name="Cuomo C."/>
            <person name="David R."/>
            <person name="Dawoe T."/>
            <person name="Degray S."/>
            <person name="Dodge S."/>
            <person name="Dooley K."/>
            <person name="Dorje P."/>
            <person name="Dorjee K."/>
            <person name="Dorris L."/>
            <person name="Duffey N."/>
            <person name="Dupes A."/>
            <person name="Elkins T."/>
            <person name="Engels R."/>
            <person name="Erickson J."/>
            <person name="Farina A."/>
            <person name="Faro S."/>
            <person name="Ferreira P."/>
            <person name="Fischer H."/>
            <person name="Fitzgerald M."/>
            <person name="Foley K."/>
            <person name="Gage D."/>
            <person name="Galagan J."/>
            <person name="Gearin G."/>
            <person name="Gnerre S."/>
            <person name="Gnirke A."/>
            <person name="Goyette A."/>
            <person name="Graham J."/>
            <person name="Grandbois E."/>
            <person name="Gyaltsen K."/>
            <person name="Hafez N."/>
            <person name="Hagopian D."/>
            <person name="Hagos B."/>
            <person name="Hall J."/>
            <person name="Hatcher B."/>
            <person name="Heller A."/>
            <person name="Higgins H."/>
            <person name="Honan T."/>
            <person name="Horn A."/>
            <person name="Houde N."/>
            <person name="Hughes L."/>
            <person name="Hulme W."/>
            <person name="Husby E."/>
            <person name="Iliev I."/>
            <person name="Jaffe D."/>
            <person name="Jones C."/>
            <person name="Kamal M."/>
            <person name="Kamat A."/>
            <person name="Kamvysselis M."/>
            <person name="Karlsson E."/>
            <person name="Kells C."/>
            <person name="Kieu A."/>
            <person name="Kisner P."/>
            <person name="Kodira C."/>
            <person name="Kulbokas E."/>
            <person name="Labutti K."/>
            <person name="Lama D."/>
            <person name="Landers T."/>
            <person name="Leger J."/>
            <person name="Levine S."/>
            <person name="Lewis D."/>
            <person name="Lewis T."/>
            <person name="Lindblad-toh K."/>
            <person name="Liu X."/>
            <person name="Lokyitsang T."/>
            <person name="Lokyitsang Y."/>
            <person name="Lucien O."/>
            <person name="Lui A."/>
            <person name="Ma L.J."/>
            <person name="Mabbitt R."/>
            <person name="Macdonald J."/>
            <person name="Maclean C."/>
            <person name="Major J."/>
            <person name="Manning J."/>
            <person name="Marabella R."/>
            <person name="Maru K."/>
            <person name="Matthews C."/>
            <person name="Mauceli E."/>
            <person name="Mccarthy M."/>
            <person name="Mcdonough S."/>
            <person name="Mcghee T."/>
            <person name="Meldrim J."/>
            <person name="Meneus L."/>
            <person name="Mesirov J."/>
            <person name="Mihalev A."/>
            <person name="Mihova T."/>
            <person name="Mikkelsen T."/>
            <person name="Mlenga V."/>
            <person name="Moru K."/>
            <person name="Mozes J."/>
            <person name="Mulrain L."/>
            <person name="Munson G."/>
            <person name="Naylor J."/>
            <person name="Newes C."/>
            <person name="Nguyen C."/>
            <person name="Nguyen N."/>
            <person name="Nguyen T."/>
            <person name="Nicol R."/>
            <person name="Nielsen C."/>
            <person name="Nizzari M."/>
            <person name="Norbu C."/>
            <person name="Norbu N."/>
            <person name="O'donnell P."/>
            <person name="Okoawo O."/>
            <person name="O'leary S."/>
            <person name="Omotosho B."/>
            <person name="O'neill K."/>
            <person name="Osman S."/>
            <person name="Parker S."/>
            <person name="Perrin D."/>
            <person name="Phunkhang P."/>
            <person name="Piqani B."/>
            <person name="Purcell S."/>
            <person name="Rachupka T."/>
            <person name="Ramasamy U."/>
            <person name="Rameau R."/>
            <person name="Ray V."/>
            <person name="Raymond C."/>
            <person name="Retta R."/>
            <person name="Richardson S."/>
            <person name="Rise C."/>
            <person name="Rodriguez J."/>
            <person name="Rogers J."/>
            <person name="Rogov P."/>
            <person name="Rutman M."/>
            <person name="Schupbach R."/>
            <person name="Seaman C."/>
            <person name="Settipalli S."/>
            <person name="Sharpe T."/>
            <person name="Sheridan J."/>
            <person name="Sherpa N."/>
            <person name="Shi J."/>
            <person name="Smirnov S."/>
            <person name="Smith C."/>
            <person name="Sougnez C."/>
            <person name="Spencer B."/>
            <person name="Stalker J."/>
            <person name="Stange-thomann N."/>
            <person name="Stavropoulos S."/>
            <person name="Stetson K."/>
            <person name="Stone C."/>
            <person name="Stone S."/>
            <person name="Stubbs M."/>
            <person name="Talamas J."/>
            <person name="Tchuinga P."/>
            <person name="Tenzing P."/>
            <person name="Tesfaye S."/>
            <person name="Theodore J."/>
            <person name="Thoulutsang Y."/>
            <person name="Topham K."/>
            <person name="Towey S."/>
            <person name="Tsamla T."/>
            <person name="Tsomo N."/>
            <person name="Vallee D."/>
            <person name="Vassiliev H."/>
            <person name="Venkataraman V."/>
            <person name="Vinson J."/>
            <person name="Vo A."/>
            <person name="Wade C."/>
            <person name="Wang S."/>
            <person name="Wangchuk T."/>
            <person name="Wangdi T."/>
            <person name="Whittaker C."/>
            <person name="Wilkinson J."/>
            <person name="Wu Y."/>
            <person name="Wyman D."/>
            <person name="Yadav S."/>
            <person name="Yang S."/>
            <person name="Yang X."/>
            <person name="Yeager S."/>
            <person name="Yee E."/>
            <person name="Young G."/>
            <person name="Zainoun J."/>
            <person name="Zembeck L."/>
            <person name="Zimmer A."/>
            <person name="Zody M."/>
            <person name="Lander E."/>
        </authorList>
    </citation>
    <scope>NUCLEOTIDE SEQUENCE [LARGE SCALE GENOMIC DNA]</scope>
</reference>